<comment type="caution">
    <text evidence="2">The sequence shown here is derived from an EMBL/GenBank/DDBJ whole genome shotgun (WGS) entry which is preliminary data.</text>
</comment>
<sequence>MKGLYIIVFLTLIACKKEEKVTEVDKHKTNGIIGTWKMVYSEIKEGDSLQVKDLSKSEFIKIINKTHFAYFNQNKEAPRNFYGAGGTYTLKNNKYIETLTYAAWDAYRDKDFPFTIEIKKDTLIQYGVEEIKEANIKKYIVEKYIKIK</sequence>
<dbReference type="PROSITE" id="PS51257">
    <property type="entry name" value="PROKAR_LIPOPROTEIN"/>
    <property type="match status" value="1"/>
</dbReference>
<dbReference type="RefSeq" id="WP_303305393.1">
    <property type="nucleotide sequence ID" value="NZ_JAODOP010000004.1"/>
</dbReference>
<dbReference type="Pfam" id="PF13648">
    <property type="entry name" value="Lipocalin_4"/>
    <property type="match status" value="1"/>
</dbReference>
<gene>
    <name evidence="2" type="ORF">N1F79_07865</name>
</gene>
<evidence type="ECO:0000313" key="2">
    <source>
        <dbReference type="EMBL" id="MEF3833043.1"/>
    </source>
</evidence>
<organism evidence="2 3">
    <name type="scientific">Flavivirga spongiicola</name>
    <dbReference type="NCBI Taxonomy" id="421621"/>
    <lineage>
        <taxon>Bacteria</taxon>
        <taxon>Pseudomonadati</taxon>
        <taxon>Bacteroidota</taxon>
        <taxon>Flavobacteriia</taxon>
        <taxon>Flavobacteriales</taxon>
        <taxon>Flavobacteriaceae</taxon>
        <taxon>Flavivirga</taxon>
    </lineage>
</organism>
<evidence type="ECO:0000259" key="1">
    <source>
        <dbReference type="Pfam" id="PF13648"/>
    </source>
</evidence>
<dbReference type="Gene3D" id="2.40.128.490">
    <property type="entry name" value="Uncharacterised protein PF14869, DUF4488"/>
    <property type="match status" value="1"/>
</dbReference>
<name>A0ABU7XQP0_9FLAO</name>
<accession>A0ABU7XQP0</accession>
<keyword evidence="3" id="KW-1185">Reference proteome</keyword>
<dbReference type="EMBL" id="JAODOP010000004">
    <property type="protein sequence ID" value="MEF3833043.1"/>
    <property type="molecule type" value="Genomic_DNA"/>
</dbReference>
<reference evidence="2 3" key="1">
    <citation type="submission" date="2022-09" db="EMBL/GenBank/DDBJ databases">
        <title>Genome sequencing of Flavivirga sp. MEBiC05379.</title>
        <authorList>
            <person name="Oh H.-M."/>
            <person name="Kwon K.K."/>
            <person name="Park M.J."/>
            <person name="Yang S.-H."/>
        </authorList>
    </citation>
    <scope>NUCLEOTIDE SEQUENCE [LARGE SCALE GENOMIC DNA]</scope>
    <source>
        <strain evidence="2 3">MEBiC05379</strain>
    </source>
</reference>
<evidence type="ECO:0000313" key="3">
    <source>
        <dbReference type="Proteomes" id="UP001337305"/>
    </source>
</evidence>
<dbReference type="InterPro" id="IPR024311">
    <property type="entry name" value="Lipocalin-like"/>
</dbReference>
<proteinExistence type="predicted"/>
<protein>
    <recommendedName>
        <fullName evidence="1">Lipocalin-like domain-containing protein</fullName>
    </recommendedName>
</protein>
<feature type="domain" description="Lipocalin-like" evidence="1">
    <location>
        <begin position="32"/>
        <end position="123"/>
    </location>
</feature>
<dbReference type="Proteomes" id="UP001337305">
    <property type="component" value="Unassembled WGS sequence"/>
</dbReference>